<evidence type="ECO:0000256" key="1">
    <source>
        <dbReference type="ARBA" id="ARBA00001964"/>
    </source>
</evidence>
<evidence type="ECO:0000259" key="5">
    <source>
        <dbReference type="Pfam" id="PF00676"/>
    </source>
</evidence>
<evidence type="ECO:0000256" key="2">
    <source>
        <dbReference type="ARBA" id="ARBA00023002"/>
    </source>
</evidence>
<name>A0A1N6FVT6_9LACT</name>
<keyword evidence="6" id="KW-0670">Pyruvate</keyword>
<protein>
    <submittedName>
        <fullName evidence="6">Pyruvate dehydrogenase E1 component alpha subunit</fullName>
    </submittedName>
</protein>
<dbReference type="AlphaFoldDB" id="A0A1N6FVT6"/>
<gene>
    <name evidence="6" type="ORF">SAMN05878443_0854</name>
</gene>
<dbReference type="EMBL" id="FSRN01000001">
    <property type="protein sequence ID" value="SIN99384.1"/>
    <property type="molecule type" value="Genomic_DNA"/>
</dbReference>
<dbReference type="InterPro" id="IPR029061">
    <property type="entry name" value="THDP-binding"/>
</dbReference>
<organism evidence="6 7">
    <name type="scientific">Carnobacterium alterfunditum</name>
    <dbReference type="NCBI Taxonomy" id="28230"/>
    <lineage>
        <taxon>Bacteria</taxon>
        <taxon>Bacillati</taxon>
        <taxon>Bacillota</taxon>
        <taxon>Bacilli</taxon>
        <taxon>Lactobacillales</taxon>
        <taxon>Carnobacteriaceae</taxon>
        <taxon>Carnobacterium</taxon>
    </lineage>
</organism>
<evidence type="ECO:0000256" key="3">
    <source>
        <dbReference type="ARBA" id="ARBA00023052"/>
    </source>
</evidence>
<dbReference type="InterPro" id="IPR050642">
    <property type="entry name" value="PDH_E1_Alpha_Subunit"/>
</dbReference>
<dbReference type="PANTHER" id="PTHR11516">
    <property type="entry name" value="PYRUVATE DEHYDROGENASE E1 COMPONENT, ALPHA SUBUNIT BACTERIAL AND ORGANELLAR"/>
    <property type="match status" value="1"/>
</dbReference>
<feature type="compositionally biased region" description="Basic and acidic residues" evidence="4">
    <location>
        <begin position="313"/>
        <end position="325"/>
    </location>
</feature>
<evidence type="ECO:0000313" key="6">
    <source>
        <dbReference type="EMBL" id="SIN99384.1"/>
    </source>
</evidence>
<dbReference type="Gene3D" id="3.40.50.970">
    <property type="match status" value="1"/>
</dbReference>
<dbReference type="InterPro" id="IPR001017">
    <property type="entry name" value="DH_E1"/>
</dbReference>
<reference evidence="7" key="1">
    <citation type="submission" date="2016-11" db="EMBL/GenBank/DDBJ databases">
        <authorList>
            <person name="Varghese N."/>
            <person name="Submissions S."/>
        </authorList>
    </citation>
    <scope>NUCLEOTIDE SEQUENCE [LARGE SCALE GENOMIC DNA]</scope>
    <source>
        <strain evidence="7">313</strain>
    </source>
</reference>
<keyword evidence="3" id="KW-0786">Thiamine pyrophosphate</keyword>
<keyword evidence="7" id="KW-1185">Reference proteome</keyword>
<dbReference type="GO" id="GO:0006086">
    <property type="term" value="P:pyruvate decarboxylation to acetyl-CoA"/>
    <property type="evidence" value="ECO:0007669"/>
    <property type="project" value="TreeGrafter"/>
</dbReference>
<dbReference type="RefSeq" id="WP_425429667.1">
    <property type="nucleotide sequence ID" value="NZ_FSRN01000001.1"/>
</dbReference>
<dbReference type="eggNOG" id="COG1071">
    <property type="taxonomic scope" value="Bacteria"/>
</dbReference>
<dbReference type="Pfam" id="PF00676">
    <property type="entry name" value="E1_dh"/>
    <property type="match status" value="1"/>
</dbReference>
<dbReference type="SUPFAM" id="SSF52518">
    <property type="entry name" value="Thiamin diphosphate-binding fold (THDP-binding)"/>
    <property type="match status" value="1"/>
</dbReference>
<dbReference type="PANTHER" id="PTHR11516:SF60">
    <property type="entry name" value="PYRUVATE DEHYDROGENASE E1 COMPONENT SUBUNIT ALPHA"/>
    <property type="match status" value="1"/>
</dbReference>
<feature type="domain" description="Dehydrogenase E1 component" evidence="5">
    <location>
        <begin position="39"/>
        <end position="331"/>
    </location>
</feature>
<evidence type="ECO:0000313" key="7">
    <source>
        <dbReference type="Proteomes" id="UP000184758"/>
    </source>
</evidence>
<accession>A0A1N6FVT6</accession>
<proteinExistence type="predicted"/>
<dbReference type="STRING" id="28230.SAMN05878443_0854"/>
<feature type="compositionally biased region" description="Acidic residues" evidence="4">
    <location>
        <begin position="332"/>
        <end position="343"/>
    </location>
</feature>
<comment type="cofactor">
    <cofactor evidence="1">
        <name>thiamine diphosphate</name>
        <dbReference type="ChEBI" id="CHEBI:58937"/>
    </cofactor>
</comment>
<dbReference type="CDD" id="cd02000">
    <property type="entry name" value="TPP_E1_PDC_ADC_BCADC"/>
    <property type="match status" value="1"/>
</dbReference>
<keyword evidence="2" id="KW-0560">Oxidoreductase</keyword>
<feature type="region of interest" description="Disordered" evidence="4">
    <location>
        <begin position="313"/>
        <end position="343"/>
    </location>
</feature>
<sequence>MIIENESIKEVMQEVESTEQTVDKQVTLDRGKALWIYQKMNEIRHFEDKIHEVFSTGAIPGFVHLYAGEEAIATAVMAQLDKEDSITSTHRGHGHAIAKGCNINGMMAEVMGKKDGLNKGKGGSMHIADLSTGMLGANGIVGGGIAMAAGAALSHKTLGRNNVAVSFFGDGASNEGTFHEGLNLASILKLPVVFVCENNQFGEGTPFAYSSASKTVSERASSYNMPGVRVDGKDVIAIYNAFEEAKKRALNGEGPTLIECDTYRNYGHFEGDEQKYKSPDDLNANRDPIPLFKEEAITQGWFTEEEAKKIEQEAQETIEKAEEFSRNSPLPDESELYTDVFAD</sequence>
<dbReference type="GO" id="GO:0004739">
    <property type="term" value="F:pyruvate dehydrogenase (acetyl-transferring) activity"/>
    <property type="evidence" value="ECO:0007669"/>
    <property type="project" value="TreeGrafter"/>
</dbReference>
<evidence type="ECO:0000256" key="4">
    <source>
        <dbReference type="SAM" id="MobiDB-lite"/>
    </source>
</evidence>
<dbReference type="Proteomes" id="UP000184758">
    <property type="component" value="Unassembled WGS sequence"/>
</dbReference>